<keyword evidence="2" id="KW-0882">Thioester bond</keyword>
<sequence>MCSSAICFIFILIFLAFGHATSQASPFVLFPPALYFDSSNYIYVTPVIRDIQYVNITLSISDSEQNVYNQALLNRPSTETSKFDVRLGRGSRPIKYFIEIYVSGHDTLHSTIFGAPNVLNIRALPLTHQDELYEGDVEFQLLDPKGFKIFNKVSKADNRFIATSFTLPPYLRFGEWKVVSFAKDSAVKFHTVFYVNDYVLPKYRVFLTVEATKSPLIVKASVFARFAHGNVVNGDVTLRCSLISSRETTNVGVRSAPPSSKKLVSAQVGFYNEYTNT</sequence>
<dbReference type="InterPro" id="IPR050473">
    <property type="entry name" value="A2M/Complement_sys"/>
</dbReference>
<proteinExistence type="predicted"/>
<dbReference type="PANTHER" id="PTHR11412">
    <property type="entry name" value="MACROGLOBULIN / COMPLEMENT"/>
    <property type="match status" value="1"/>
</dbReference>
<dbReference type="EMBL" id="JAKKPZ010000038">
    <property type="protein sequence ID" value="KAI1707958.1"/>
    <property type="molecule type" value="Genomic_DNA"/>
</dbReference>
<evidence type="ECO:0000256" key="3">
    <source>
        <dbReference type="SAM" id="SignalP"/>
    </source>
</evidence>
<evidence type="ECO:0000313" key="4">
    <source>
        <dbReference type="EMBL" id="KAI1707958.1"/>
    </source>
</evidence>
<dbReference type="Gene3D" id="2.60.40.1930">
    <property type="match status" value="1"/>
</dbReference>
<dbReference type="PANTHER" id="PTHR11412:SF136">
    <property type="entry name" value="CD109 ANTIGEN"/>
    <property type="match status" value="1"/>
</dbReference>
<gene>
    <name evidence="4" type="ORF">DdX_12193</name>
</gene>
<protein>
    <submittedName>
        <fullName evidence="4">Alpha-2-macroglobulin family protein</fullName>
    </submittedName>
</protein>
<feature type="chain" id="PRO_5042143853" evidence="3">
    <location>
        <begin position="21"/>
        <end position="277"/>
    </location>
</feature>
<keyword evidence="5" id="KW-1185">Reference proteome</keyword>
<evidence type="ECO:0000313" key="5">
    <source>
        <dbReference type="Proteomes" id="UP001201812"/>
    </source>
</evidence>
<dbReference type="Proteomes" id="UP001201812">
    <property type="component" value="Unassembled WGS sequence"/>
</dbReference>
<organism evidence="4 5">
    <name type="scientific">Ditylenchus destructor</name>
    <dbReference type="NCBI Taxonomy" id="166010"/>
    <lineage>
        <taxon>Eukaryota</taxon>
        <taxon>Metazoa</taxon>
        <taxon>Ecdysozoa</taxon>
        <taxon>Nematoda</taxon>
        <taxon>Chromadorea</taxon>
        <taxon>Rhabditida</taxon>
        <taxon>Tylenchina</taxon>
        <taxon>Tylenchomorpha</taxon>
        <taxon>Sphaerularioidea</taxon>
        <taxon>Anguinidae</taxon>
        <taxon>Anguininae</taxon>
        <taxon>Ditylenchus</taxon>
    </lineage>
</organism>
<accession>A0AAD4MY94</accession>
<comment type="caution">
    <text evidence="4">The sequence shown here is derived from an EMBL/GenBank/DDBJ whole genome shotgun (WGS) entry which is preliminary data.</text>
</comment>
<name>A0AAD4MY94_9BILA</name>
<keyword evidence="1 3" id="KW-0732">Signal</keyword>
<dbReference type="AlphaFoldDB" id="A0AAD4MY94"/>
<reference evidence="4" key="1">
    <citation type="submission" date="2022-01" db="EMBL/GenBank/DDBJ databases">
        <title>Genome Sequence Resource for Two Populations of Ditylenchus destructor, the Migratory Endoparasitic Phytonematode.</title>
        <authorList>
            <person name="Zhang H."/>
            <person name="Lin R."/>
            <person name="Xie B."/>
        </authorList>
    </citation>
    <scope>NUCLEOTIDE SEQUENCE</scope>
    <source>
        <strain evidence="4">BazhouSP</strain>
    </source>
</reference>
<evidence type="ECO:0000256" key="2">
    <source>
        <dbReference type="ARBA" id="ARBA00022966"/>
    </source>
</evidence>
<feature type="signal peptide" evidence="3">
    <location>
        <begin position="1"/>
        <end position="20"/>
    </location>
</feature>
<evidence type="ECO:0000256" key="1">
    <source>
        <dbReference type="ARBA" id="ARBA00022729"/>
    </source>
</evidence>